<feature type="compositionally biased region" description="Basic residues" evidence="1">
    <location>
        <begin position="42"/>
        <end position="59"/>
    </location>
</feature>
<proteinExistence type="predicted"/>
<dbReference type="OrthoDB" id="2689033at2759"/>
<dbReference type="AlphaFoldDB" id="A0A0C3DD28"/>
<name>A0A0C3DD28_9AGAM</name>
<keyword evidence="3" id="KW-1185">Reference proteome</keyword>
<dbReference type="Proteomes" id="UP000053989">
    <property type="component" value="Unassembled WGS sequence"/>
</dbReference>
<protein>
    <submittedName>
        <fullName evidence="2">Uncharacterized protein</fullName>
    </submittedName>
</protein>
<reference evidence="3" key="2">
    <citation type="submission" date="2015-01" db="EMBL/GenBank/DDBJ databases">
        <title>Evolutionary Origins and Diversification of the Mycorrhizal Mutualists.</title>
        <authorList>
            <consortium name="DOE Joint Genome Institute"/>
            <consortium name="Mycorrhizal Genomics Consortium"/>
            <person name="Kohler A."/>
            <person name="Kuo A."/>
            <person name="Nagy L.G."/>
            <person name="Floudas D."/>
            <person name="Copeland A."/>
            <person name="Barry K.W."/>
            <person name="Cichocki N."/>
            <person name="Veneault-Fourrey C."/>
            <person name="LaButti K."/>
            <person name="Lindquist E.A."/>
            <person name="Lipzen A."/>
            <person name="Lundell T."/>
            <person name="Morin E."/>
            <person name="Murat C."/>
            <person name="Riley R."/>
            <person name="Ohm R."/>
            <person name="Sun H."/>
            <person name="Tunlid A."/>
            <person name="Henrissat B."/>
            <person name="Grigoriev I.V."/>
            <person name="Hibbett D.S."/>
            <person name="Martin F."/>
        </authorList>
    </citation>
    <scope>NUCLEOTIDE SEQUENCE [LARGE SCALE GENOMIC DNA]</scope>
    <source>
        <strain evidence="3">Foug A</strain>
    </source>
</reference>
<evidence type="ECO:0000313" key="2">
    <source>
        <dbReference type="EMBL" id="KIM54304.1"/>
    </source>
</evidence>
<dbReference type="EMBL" id="KN822157">
    <property type="protein sequence ID" value="KIM54304.1"/>
    <property type="molecule type" value="Genomic_DNA"/>
</dbReference>
<accession>A0A0C3DD28</accession>
<evidence type="ECO:0000256" key="1">
    <source>
        <dbReference type="SAM" id="MobiDB-lite"/>
    </source>
</evidence>
<sequence>MAPQEEAYCELKDGKVRCRCCPPRQNGDPWWTVSNWPNHVASNRHQKNAVAAQKKKSRLPKSSLPRTAGPSISASPSVGAEPEPEYLDQALHDVSSMFESPVYDERCAHELSPHIMQVSHTMADSARPSKVLYSAGSEPVDPRARSLENALNRAEGVPIDNYLDEDDPFFCDGDGDEQDFLTTDPSCHASSPTSQSEWFPYPDKATFLTDLLFNSPRLRFSRAQQKAMLTWARELGASVPNYNQYRRVHVSICEQVRNPPQRQTTGDGNVWYLNDIGDAIAKDVANPISREGMTFYPEDLGSQ</sequence>
<gene>
    <name evidence="2" type="ORF">SCLCIDRAFT_31179</name>
</gene>
<dbReference type="STRING" id="1036808.A0A0C3DD28"/>
<reference evidence="2 3" key="1">
    <citation type="submission" date="2014-04" db="EMBL/GenBank/DDBJ databases">
        <authorList>
            <consortium name="DOE Joint Genome Institute"/>
            <person name="Kuo A."/>
            <person name="Kohler A."/>
            <person name="Nagy L.G."/>
            <person name="Floudas D."/>
            <person name="Copeland A."/>
            <person name="Barry K.W."/>
            <person name="Cichocki N."/>
            <person name="Veneault-Fourrey C."/>
            <person name="LaButti K."/>
            <person name="Lindquist E.A."/>
            <person name="Lipzen A."/>
            <person name="Lundell T."/>
            <person name="Morin E."/>
            <person name="Murat C."/>
            <person name="Sun H."/>
            <person name="Tunlid A."/>
            <person name="Henrissat B."/>
            <person name="Grigoriev I.V."/>
            <person name="Hibbett D.S."/>
            <person name="Martin F."/>
            <person name="Nordberg H.P."/>
            <person name="Cantor M.N."/>
            <person name="Hua S.X."/>
        </authorList>
    </citation>
    <scope>NUCLEOTIDE SEQUENCE [LARGE SCALE GENOMIC DNA]</scope>
    <source>
        <strain evidence="2 3">Foug A</strain>
    </source>
</reference>
<dbReference type="HOGENOM" id="CLU_918776_0_0_1"/>
<dbReference type="InParanoid" id="A0A0C3DD28"/>
<organism evidence="2 3">
    <name type="scientific">Scleroderma citrinum Foug A</name>
    <dbReference type="NCBI Taxonomy" id="1036808"/>
    <lineage>
        <taxon>Eukaryota</taxon>
        <taxon>Fungi</taxon>
        <taxon>Dikarya</taxon>
        <taxon>Basidiomycota</taxon>
        <taxon>Agaricomycotina</taxon>
        <taxon>Agaricomycetes</taxon>
        <taxon>Agaricomycetidae</taxon>
        <taxon>Boletales</taxon>
        <taxon>Sclerodermatineae</taxon>
        <taxon>Sclerodermataceae</taxon>
        <taxon>Scleroderma</taxon>
    </lineage>
</organism>
<feature type="region of interest" description="Disordered" evidence="1">
    <location>
        <begin position="41"/>
        <end position="82"/>
    </location>
</feature>
<evidence type="ECO:0000313" key="3">
    <source>
        <dbReference type="Proteomes" id="UP000053989"/>
    </source>
</evidence>